<evidence type="ECO:0000256" key="2">
    <source>
        <dbReference type="ARBA" id="ARBA00007200"/>
    </source>
</evidence>
<dbReference type="InterPro" id="IPR046338">
    <property type="entry name" value="GAIN_dom_sf"/>
</dbReference>
<feature type="transmembrane region" description="Helical" evidence="10">
    <location>
        <begin position="1518"/>
        <end position="1538"/>
    </location>
</feature>
<dbReference type="Pfam" id="PF01825">
    <property type="entry name" value="GPS"/>
    <property type="match status" value="1"/>
</dbReference>
<comment type="subcellular location">
    <subcellularLocation>
        <location evidence="1">Membrane</location>
        <topology evidence="1">Multi-pass membrane protein</topology>
    </subcellularLocation>
</comment>
<keyword evidence="5 10" id="KW-1133">Transmembrane helix</keyword>
<comment type="caution">
    <text evidence="12">The sequence shown here is derived from an EMBL/GenBank/DDBJ whole genome shotgun (WGS) entry which is preliminary data.</text>
</comment>
<feature type="transmembrane region" description="Helical" evidence="10">
    <location>
        <begin position="854"/>
        <end position="873"/>
    </location>
</feature>
<reference evidence="12 13" key="1">
    <citation type="submission" date="2024-11" db="EMBL/GenBank/DDBJ databases">
        <title>Adaptive evolution of stress response genes in parasites aligns with host niche diversity.</title>
        <authorList>
            <person name="Hahn C."/>
            <person name="Resl P."/>
        </authorList>
    </citation>
    <scope>NUCLEOTIDE SEQUENCE [LARGE SCALE GENOMIC DNA]</scope>
    <source>
        <strain evidence="12">EGGRZ-B1_66</strain>
        <tissue evidence="12">Body</tissue>
    </source>
</reference>
<keyword evidence="13" id="KW-1185">Reference proteome</keyword>
<name>A0ABD2Q5C7_9PLAT</name>
<dbReference type="InterPro" id="IPR000203">
    <property type="entry name" value="GPS"/>
</dbReference>
<dbReference type="SMART" id="SM00303">
    <property type="entry name" value="GPS"/>
    <property type="match status" value="1"/>
</dbReference>
<feature type="transmembrane region" description="Helical" evidence="10">
    <location>
        <begin position="1130"/>
        <end position="1151"/>
    </location>
</feature>
<dbReference type="SUPFAM" id="SSF49723">
    <property type="entry name" value="Lipase/lipooxygenase domain (PLAT/LH2 domain)"/>
    <property type="match status" value="1"/>
</dbReference>
<dbReference type="SMART" id="SM00308">
    <property type="entry name" value="LH2"/>
    <property type="match status" value="1"/>
</dbReference>
<dbReference type="PANTHER" id="PTHR10877">
    <property type="entry name" value="POLYCYSTIN FAMILY MEMBER"/>
    <property type="match status" value="1"/>
</dbReference>
<dbReference type="InterPro" id="IPR001024">
    <property type="entry name" value="PLAT/LH2_dom"/>
</dbReference>
<dbReference type="InterPro" id="IPR051223">
    <property type="entry name" value="Polycystin"/>
</dbReference>
<proteinExistence type="inferred from homology"/>
<dbReference type="EMBL" id="JBJKFK010000953">
    <property type="protein sequence ID" value="KAL3314593.1"/>
    <property type="molecule type" value="Genomic_DNA"/>
</dbReference>
<accession>A0ABD2Q5C7</accession>
<dbReference type="GO" id="GO:0016020">
    <property type="term" value="C:membrane"/>
    <property type="evidence" value="ECO:0007669"/>
    <property type="project" value="UniProtKB-SubCell"/>
</dbReference>
<dbReference type="InterPro" id="IPR036392">
    <property type="entry name" value="PLAT/LH2_dom_sf"/>
</dbReference>
<dbReference type="Pfam" id="PF08016">
    <property type="entry name" value="PKD_channel"/>
    <property type="match status" value="1"/>
</dbReference>
<evidence type="ECO:0000256" key="4">
    <source>
        <dbReference type="ARBA" id="ARBA00022729"/>
    </source>
</evidence>
<protein>
    <submittedName>
        <fullName evidence="12">Polycystic kidney disease 1-like 2</fullName>
    </submittedName>
</protein>
<feature type="transmembrane region" description="Helical" evidence="10">
    <location>
        <begin position="985"/>
        <end position="1005"/>
    </location>
</feature>
<keyword evidence="3 10" id="KW-0812">Transmembrane</keyword>
<feature type="transmembrane region" description="Helical" evidence="10">
    <location>
        <begin position="1477"/>
        <end position="1498"/>
    </location>
</feature>
<evidence type="ECO:0000256" key="8">
    <source>
        <dbReference type="PIRSR" id="PIRSR603915-2"/>
    </source>
</evidence>
<comment type="caution">
    <text evidence="9">Lacks conserved residue(s) required for the propagation of feature annotation.</text>
</comment>
<dbReference type="PROSITE" id="PS50095">
    <property type="entry name" value="PLAT"/>
    <property type="match status" value="1"/>
</dbReference>
<keyword evidence="6 10" id="KW-0472">Membrane</keyword>
<feature type="transmembrane region" description="Helical" evidence="10">
    <location>
        <begin position="896"/>
        <end position="917"/>
    </location>
</feature>
<dbReference type="Gene3D" id="2.60.220.50">
    <property type="match status" value="1"/>
</dbReference>
<evidence type="ECO:0000256" key="1">
    <source>
        <dbReference type="ARBA" id="ARBA00004141"/>
    </source>
</evidence>
<dbReference type="PANTHER" id="PTHR10877:SF194">
    <property type="entry name" value="LOCATION OF VULVA DEFECTIVE 1"/>
    <property type="match status" value="1"/>
</dbReference>
<comment type="similarity">
    <text evidence="2">Belongs to the polycystin family.</text>
</comment>
<keyword evidence="7" id="KW-0325">Glycoprotein</keyword>
<feature type="domain" description="PLAT" evidence="11">
    <location>
        <begin position="689"/>
        <end position="808"/>
    </location>
</feature>
<evidence type="ECO:0000256" key="6">
    <source>
        <dbReference type="ARBA" id="ARBA00023136"/>
    </source>
</evidence>
<dbReference type="Proteomes" id="UP001626550">
    <property type="component" value="Unassembled WGS sequence"/>
</dbReference>
<dbReference type="InterPro" id="IPR046791">
    <property type="entry name" value="Polycystin_dom"/>
</dbReference>
<dbReference type="InterPro" id="IPR013122">
    <property type="entry name" value="PKD1_2_channel"/>
</dbReference>
<evidence type="ECO:0000313" key="13">
    <source>
        <dbReference type="Proteomes" id="UP001626550"/>
    </source>
</evidence>
<feature type="disulfide bond" evidence="8">
    <location>
        <begin position="1235"/>
        <end position="1251"/>
    </location>
</feature>
<evidence type="ECO:0000256" key="3">
    <source>
        <dbReference type="ARBA" id="ARBA00022692"/>
    </source>
</evidence>
<dbReference type="FunFam" id="2.60.60.20:FF:000022">
    <property type="entry name" value="Uncharacterized protein"/>
    <property type="match status" value="1"/>
</dbReference>
<evidence type="ECO:0000256" key="7">
    <source>
        <dbReference type="ARBA" id="ARBA00023180"/>
    </source>
</evidence>
<feature type="transmembrane region" description="Helical" evidence="10">
    <location>
        <begin position="1388"/>
        <end position="1406"/>
    </location>
</feature>
<evidence type="ECO:0000256" key="10">
    <source>
        <dbReference type="SAM" id="Phobius"/>
    </source>
</evidence>
<evidence type="ECO:0000256" key="9">
    <source>
        <dbReference type="PROSITE-ProRule" id="PRU00152"/>
    </source>
</evidence>
<dbReference type="Pfam" id="PF20519">
    <property type="entry name" value="Polycystin_dom"/>
    <property type="match status" value="1"/>
</dbReference>
<evidence type="ECO:0000313" key="12">
    <source>
        <dbReference type="EMBL" id="KAL3314593.1"/>
    </source>
</evidence>
<feature type="transmembrane region" description="Helical" evidence="10">
    <location>
        <begin position="1426"/>
        <end position="1449"/>
    </location>
</feature>
<keyword evidence="4" id="KW-0732">Signal</keyword>
<dbReference type="Pfam" id="PF01477">
    <property type="entry name" value="PLAT"/>
    <property type="match status" value="1"/>
</dbReference>
<sequence>MQLVTGQVANFCTQSFVMIQGEIKLCMSVVDSLGQEVISCFRTFSMQEPAAETLTSQINNLASNPTVLQDLINSGASDTQNTPKTLISLASAIKGTQEVNNTANATDLQGERNTRASVLGLLMEAGKNLVPTDSSSAITKVSVLSSLAAAAADMDKRAQADLGNELTVLTKNLEQLSKKATVSQVQSLGQELVKTALSFSVNSNKQTNDPVPADIPKSPSDIVYNTDLTSQAIPKDMDPSVYQSHKNQQAVAKSNSKVVDNVFTAVRSMVGSVLVPGGPPFRINSEFGNLTLEKISRSGTKNNNDPRSKMEFGVTGTPDLCKELAALGDCADTTNYDFTLQRTSSETNTRSFGSSASVPVPITSGTISMNVYMNKKNVKVAHTSKPFIINIPQSQPTNFAPIDGNREGKNPQLPPVRVAVDGTEIYTPFLLTANMLRVDNSALTFELRPSNVSQASCPKYLVVNSFIDPPNIGWGGSIDTVSHWTVLPTTDQACTLDTRYTGLNPWAMFINNSLFVQLKKTAITKAGRALTKTEKGMIYFGYREIADQEYQAYRNGSGIQVPYPYRDQVKTYTEVRSYVSSCVYYNATSNSWLQDGCNVSPWTTAERVVCECNHLTSFSSGWITVPNTINFDYAFKNMDFSKHATLYATEIALAILFLLLALWARWKDKRDIAQLGLTILAENEIDDEYLYEIFVSTGKRDNSGTESTVYLRLCGENGETVALRLKDPQRKLLQRSSLDRFLLAVPRPLGQLKFIRLWHNNAGEGDKASWYCNYVTITDLQNKRRTQFIVNRWFAVEKDDGLIDRVMPVSGPMDVLQFQNLFGKTFTTNLSEGHLWISVFARPAHSRFTRLERVGCCVLLIYLTMLTACMFYRTEGPVIQQNIFSIGPFSLSTQELFNAVISNLITFVPLFVVVEIFRRSRLRSNHSKKLIEAIEKQFNEPFHVDLSRNSRDALGSNHGQNLVSEEEGENSIKIARRLLPWQMRILAWIIIFLTLATSVFFVTFYGISFGDTACGKWLSTLTISFLVGIFVIQPLKVFALAVFVSLVCPSMDRAEEIEFLDEEELIMNQLQSRYLASVLHLQETRMQYLVDGVKKTPFSGYQNSSIMPPDPDTLARAKEIRLMHIKMHEILRELAIYLLFFICLIIVTSSFRGPNAYYVKNALSNTFFGANDFEAIITENDMWQWLKTAVVSNLQAGRWYNDYPPLELRGFLSDRVSRMIGYARLRQLRVTSRDCDQEFTFSTKRNSSIACYGAYSFSSQDERDFAYGWTMPNANNSAHPWFSYNDASKLGGYPYLGVVDLYSGGGYPVNLVGTTNDLNNTINALQESHWVDAATRAIFLEFTIYNPNVNMFANMLGLIEFPAVGGAITYSRVEPFFLRSYLASDVKMFELVTQALFAVLLVFYFAKELRRLVLQRLAYFSDPWTYCELFIIIGSFAAIGCYVTLVNLLQTKSDEFRVTNGDEFSNFQLVAFWNEQMGYLTSLLAFAATLKFISVLQFIPKINLLGTVLSLAARDLKYFILSFAIVFAGFVMVFYMLFMNHLEGYNTILGTIESSFQIMLGHSDFSVMRSVEPILAPLFFSCYSVCVVFIMVAVFIVIIEDNLDKLKKEYKNPNRMKSEFLMVSFMTAKFLHWTNLPNTRLGRAIISDEQWHYYRSMLDASIGDYYDDDADKACAKKLDRLSQTMDNFLAYVKRTQISDKADEGKMFLDTIMSHKNQGGINPKD</sequence>
<gene>
    <name evidence="12" type="primary">PKD1L2_1</name>
    <name evidence="12" type="ORF">Ciccas_006786</name>
</gene>
<feature type="transmembrane region" description="Helical" evidence="10">
    <location>
        <begin position="644"/>
        <end position="664"/>
    </location>
</feature>
<feature type="transmembrane region" description="Helical" evidence="10">
    <location>
        <begin position="1025"/>
        <end position="1048"/>
    </location>
</feature>
<evidence type="ECO:0000256" key="5">
    <source>
        <dbReference type="ARBA" id="ARBA00022989"/>
    </source>
</evidence>
<evidence type="ECO:0000259" key="11">
    <source>
        <dbReference type="PROSITE" id="PS50095"/>
    </source>
</evidence>
<feature type="transmembrane region" description="Helical" evidence="10">
    <location>
        <begin position="1574"/>
        <end position="1599"/>
    </location>
</feature>
<dbReference type="InterPro" id="IPR003915">
    <property type="entry name" value="PKD_2"/>
</dbReference>
<dbReference type="Gene3D" id="2.60.60.20">
    <property type="entry name" value="PLAT/LH2 domain"/>
    <property type="match status" value="1"/>
</dbReference>
<organism evidence="12 13">
    <name type="scientific">Cichlidogyrus casuarinus</name>
    <dbReference type="NCBI Taxonomy" id="1844966"/>
    <lineage>
        <taxon>Eukaryota</taxon>
        <taxon>Metazoa</taxon>
        <taxon>Spiralia</taxon>
        <taxon>Lophotrochozoa</taxon>
        <taxon>Platyhelminthes</taxon>
        <taxon>Monogenea</taxon>
        <taxon>Monopisthocotylea</taxon>
        <taxon>Dactylogyridea</taxon>
        <taxon>Ancyrocephalidae</taxon>
        <taxon>Cichlidogyrus</taxon>
    </lineage>
</organism>
<dbReference type="PRINTS" id="PR01433">
    <property type="entry name" value="POLYCYSTIN2"/>
</dbReference>